<evidence type="ECO:0000313" key="3">
    <source>
        <dbReference type="Proteomes" id="UP001379533"/>
    </source>
</evidence>
<keyword evidence="3" id="KW-1185">Reference proteome</keyword>
<reference evidence="2 3" key="1">
    <citation type="submission" date="2021-12" db="EMBL/GenBank/DDBJ databases">
        <title>Discovery of the Pendulisporaceae a myxobacterial family with distinct sporulation behavior and unique specialized metabolism.</title>
        <authorList>
            <person name="Garcia R."/>
            <person name="Popoff A."/>
            <person name="Bader C.D."/>
            <person name="Loehr J."/>
            <person name="Walesch S."/>
            <person name="Walt C."/>
            <person name="Boldt J."/>
            <person name="Bunk B."/>
            <person name="Haeckl F.J.F.P.J."/>
            <person name="Gunesch A.P."/>
            <person name="Birkelbach J."/>
            <person name="Nuebel U."/>
            <person name="Pietschmann T."/>
            <person name="Bach T."/>
            <person name="Mueller R."/>
        </authorList>
    </citation>
    <scope>NUCLEOTIDE SEQUENCE [LARGE SCALE GENOMIC DNA]</scope>
    <source>
        <strain evidence="2 3">MSr12523</strain>
    </source>
</reference>
<dbReference type="EMBL" id="CP089982">
    <property type="protein sequence ID" value="WXA98757.1"/>
    <property type="molecule type" value="Genomic_DNA"/>
</dbReference>
<protein>
    <recommendedName>
        <fullName evidence="4">DUF5689 domain-containing protein</fullName>
    </recommendedName>
</protein>
<proteinExistence type="predicted"/>
<evidence type="ECO:0008006" key="4">
    <source>
        <dbReference type="Google" id="ProtNLM"/>
    </source>
</evidence>
<sequence>MACSSEDGDPPSHREPDPLGAGKRIREVVNPSLKFRGDVTVTGAEVIYIDTFDETKDGKSRGTIYVQDVGSQNPYSGISLYSPSFIPSSLRVSPGDVLDLRGPYVEEARIGGAIFDEGEFLPQLSKPIATFRYETPLPAPVEIVDVNDLNDYTKGRKWLNMLVTIKNVTMTDNPYLNKSGRRSVHFTSDTTLNGVTITNEFYDLQDAEVAKDTKFASVTGVVTWFFNYHVVPRSPDDLVRP</sequence>
<gene>
    <name evidence="2" type="ORF">LZC95_18240</name>
</gene>
<dbReference type="Proteomes" id="UP001379533">
    <property type="component" value="Chromosome"/>
</dbReference>
<name>A0ABZ2KJA5_9BACT</name>
<accession>A0ABZ2KJA5</accession>
<evidence type="ECO:0000256" key="1">
    <source>
        <dbReference type="SAM" id="MobiDB-lite"/>
    </source>
</evidence>
<organism evidence="2 3">
    <name type="scientific">Pendulispora brunnea</name>
    <dbReference type="NCBI Taxonomy" id="2905690"/>
    <lineage>
        <taxon>Bacteria</taxon>
        <taxon>Pseudomonadati</taxon>
        <taxon>Myxococcota</taxon>
        <taxon>Myxococcia</taxon>
        <taxon>Myxococcales</taxon>
        <taxon>Sorangiineae</taxon>
        <taxon>Pendulisporaceae</taxon>
        <taxon>Pendulispora</taxon>
    </lineage>
</organism>
<dbReference type="RefSeq" id="WP_394849372.1">
    <property type="nucleotide sequence ID" value="NZ_CP089982.1"/>
</dbReference>
<feature type="region of interest" description="Disordered" evidence="1">
    <location>
        <begin position="1"/>
        <end position="22"/>
    </location>
</feature>
<evidence type="ECO:0000313" key="2">
    <source>
        <dbReference type="EMBL" id="WXA98757.1"/>
    </source>
</evidence>